<reference evidence="1 2" key="1">
    <citation type="journal article" date="2018" name="Genome Announc.">
        <title>Ignatzschineria cameli sp. nov., isolated from necrotic foot tissue of dromedaries (Camelus dromedarius) and associated maggots (Wohlfahrtia species) in Dubai.</title>
        <authorList>
            <person name="Tsang C.C."/>
            <person name="Tang J.Y."/>
            <person name="Fong J.Y."/>
            <person name="Kinne J."/>
            <person name="Lee H.H."/>
            <person name="Joseph M."/>
            <person name="Jose S."/>
            <person name="Schuster R.K."/>
            <person name="Tang Y."/>
            <person name="Sivakumar S."/>
            <person name="Chen J.H."/>
            <person name="Teng J.L."/>
            <person name="Lau S.K."/>
            <person name="Wernery U."/>
            <person name="Woo P.C."/>
        </authorList>
    </citation>
    <scope>NUCLEOTIDE SEQUENCE [LARGE SCALE GENOMIC DNA]</scope>
    <source>
        <strain evidence="1 2">KCTC 22643</strain>
    </source>
</reference>
<accession>A0A2U2AIN4</accession>
<dbReference type="RefSeq" id="WP_094567598.1">
    <property type="nucleotide sequence ID" value="NZ_BMXZ01000003.1"/>
</dbReference>
<dbReference type="AlphaFoldDB" id="A0A2U2AIN4"/>
<comment type="caution">
    <text evidence="1">The sequence shown here is derived from an EMBL/GenBank/DDBJ whole genome shotgun (WGS) entry which is preliminary data.</text>
</comment>
<protein>
    <recommendedName>
        <fullName evidence="3">PilZ domain-containing protein</fullName>
    </recommendedName>
</protein>
<evidence type="ECO:0008006" key="3">
    <source>
        <dbReference type="Google" id="ProtNLM"/>
    </source>
</evidence>
<dbReference type="Proteomes" id="UP000244948">
    <property type="component" value="Unassembled WGS sequence"/>
</dbReference>
<evidence type="ECO:0000313" key="2">
    <source>
        <dbReference type="Proteomes" id="UP000244948"/>
    </source>
</evidence>
<proteinExistence type="predicted"/>
<dbReference type="EMBL" id="QEWR01000004">
    <property type="protein sequence ID" value="PWD82531.1"/>
    <property type="molecule type" value="Genomic_DNA"/>
</dbReference>
<dbReference type="Gene3D" id="2.40.10.220">
    <property type="entry name" value="predicted glycosyltransferase like domains"/>
    <property type="match status" value="1"/>
</dbReference>
<sequence>MSNPKKIEAKFAHASQVPQYYLPFLKNGGFFFNTDYPFKLDDLIILEITLPDGDPTPIKTEGRVAFVTPKSAKSIHHITDHQGIGVAIEKEHNLLQTRINALLRMHAATTR</sequence>
<gene>
    <name evidence="1" type="ORF">DC082_07825</name>
</gene>
<keyword evidence="2" id="KW-1185">Reference proteome</keyword>
<name>A0A2U2AIN4_9GAMM</name>
<organism evidence="1 2">
    <name type="scientific">Ignatzschineria indica</name>
    <dbReference type="NCBI Taxonomy" id="472583"/>
    <lineage>
        <taxon>Bacteria</taxon>
        <taxon>Pseudomonadati</taxon>
        <taxon>Pseudomonadota</taxon>
        <taxon>Gammaproteobacteria</taxon>
        <taxon>Cardiobacteriales</taxon>
        <taxon>Ignatzschineriaceae</taxon>
        <taxon>Ignatzschineria</taxon>
    </lineage>
</organism>
<evidence type="ECO:0000313" key="1">
    <source>
        <dbReference type="EMBL" id="PWD82531.1"/>
    </source>
</evidence>